<dbReference type="FunFam" id="1.10.510.10:FF:000008">
    <property type="entry name" value="Non-specific serine/threonine protein kinase"/>
    <property type="match status" value="1"/>
</dbReference>
<dbReference type="VEuPathDB" id="AmoebaDB:NfTy_019170"/>
<dbReference type="InterPro" id="IPR011009">
    <property type="entry name" value="Kinase-like_dom_sf"/>
</dbReference>
<evidence type="ECO:0000256" key="6">
    <source>
        <dbReference type="ARBA" id="ARBA00022777"/>
    </source>
</evidence>
<keyword evidence="2" id="KW-0723">Serine/threonine-protein kinase</keyword>
<feature type="domain" description="Protein kinase" evidence="12">
    <location>
        <begin position="87"/>
        <end position="344"/>
    </location>
</feature>
<dbReference type="AlphaFoldDB" id="A0A6A5CB51"/>
<dbReference type="Gene3D" id="3.30.200.20">
    <property type="entry name" value="Phosphorylase Kinase, domain 1"/>
    <property type="match status" value="1"/>
</dbReference>
<dbReference type="GO" id="GO:0005524">
    <property type="term" value="F:ATP binding"/>
    <property type="evidence" value="ECO:0007669"/>
    <property type="project" value="UniProtKB-UniRule"/>
</dbReference>
<evidence type="ECO:0000256" key="8">
    <source>
        <dbReference type="ARBA" id="ARBA00047899"/>
    </source>
</evidence>
<dbReference type="Proteomes" id="UP000444721">
    <property type="component" value="Unassembled WGS sequence"/>
</dbReference>
<keyword evidence="7 10" id="KW-0067">ATP-binding</keyword>
<protein>
    <recommendedName>
        <fullName evidence="1">non-specific serine/threonine protein kinase</fullName>
        <ecNumber evidence="1">2.7.11.1</ecNumber>
    </recommendedName>
</protein>
<keyword evidence="4" id="KW-0808">Transferase</keyword>
<dbReference type="InterPro" id="IPR045270">
    <property type="entry name" value="STKc_AGC"/>
</dbReference>
<dbReference type="PROSITE" id="PS00107">
    <property type="entry name" value="PROTEIN_KINASE_ATP"/>
    <property type="match status" value="1"/>
</dbReference>
<sequence>MGQNNKRLNGAPGPTNVSANSMNGGAGGHMNGHMHSMNTSGFSNQQVAQNQMSYQHTDHNNGFQFEQNSQSNMIYSSDSHKVTLDDFELLKVIGQGNFAKVMQVRKKDTQKVYAIKILNKKRLEESDQLEHIKTERAVLQYVEHPFIVRLVYAFQTTEKLYMVMDFINGGELFFHLKKLKRFPEDLVKLYAAELFLSLDHLHRHNVVFRDLKPENVLMDRDGHVMLTDFGLAKFLSNQDRTHTFCGTPEYLAPEVLLQKGHGKPVDWWSYGTLIYEMLVGIPPFYCDNVQEMYDRILNGELILPDEFISLECQDLLARLLERDPRRRLGSGPTGSDEIRNHPWFSDINWEDVYYRRYKPRYKPNVKSDEDTSYFDDEFTKQAPVDSVCQNGVLDDKLQREFEGFTYTEAGYMMNNNGERIISNY</sequence>
<dbReference type="Pfam" id="PF00433">
    <property type="entry name" value="Pkinase_C"/>
    <property type="match status" value="1"/>
</dbReference>
<evidence type="ECO:0000313" key="15">
    <source>
        <dbReference type="Proteomes" id="UP000444721"/>
    </source>
</evidence>
<evidence type="ECO:0000256" key="3">
    <source>
        <dbReference type="ARBA" id="ARBA00022553"/>
    </source>
</evidence>
<evidence type="ECO:0000256" key="11">
    <source>
        <dbReference type="SAM" id="MobiDB-lite"/>
    </source>
</evidence>
<evidence type="ECO:0000256" key="2">
    <source>
        <dbReference type="ARBA" id="ARBA00022527"/>
    </source>
</evidence>
<evidence type="ECO:0000256" key="10">
    <source>
        <dbReference type="PROSITE-ProRule" id="PRU10141"/>
    </source>
</evidence>
<dbReference type="RefSeq" id="XP_044567202.1">
    <property type="nucleotide sequence ID" value="XM_044701825.1"/>
</dbReference>
<dbReference type="GeneID" id="68118634"/>
<keyword evidence="5 10" id="KW-0547">Nucleotide-binding</keyword>
<dbReference type="PROSITE" id="PS50011">
    <property type="entry name" value="PROTEIN_KINASE_DOM"/>
    <property type="match status" value="1"/>
</dbReference>
<dbReference type="SUPFAM" id="SSF56112">
    <property type="entry name" value="Protein kinase-like (PK-like)"/>
    <property type="match status" value="1"/>
</dbReference>
<organism evidence="14 15">
    <name type="scientific">Naegleria fowleri</name>
    <name type="common">Brain eating amoeba</name>
    <dbReference type="NCBI Taxonomy" id="5763"/>
    <lineage>
        <taxon>Eukaryota</taxon>
        <taxon>Discoba</taxon>
        <taxon>Heterolobosea</taxon>
        <taxon>Tetramitia</taxon>
        <taxon>Eutetramitia</taxon>
        <taxon>Vahlkampfiidae</taxon>
        <taxon>Naegleria</taxon>
    </lineage>
</organism>
<dbReference type="PROSITE" id="PS51285">
    <property type="entry name" value="AGC_KINASE_CTER"/>
    <property type="match status" value="1"/>
</dbReference>
<dbReference type="SMART" id="SM00133">
    <property type="entry name" value="S_TK_X"/>
    <property type="match status" value="1"/>
</dbReference>
<dbReference type="InterPro" id="IPR017892">
    <property type="entry name" value="Pkinase_C"/>
</dbReference>
<comment type="catalytic activity">
    <reaction evidence="9">
        <text>L-seryl-[protein] + ATP = O-phospho-L-seryl-[protein] + ADP + H(+)</text>
        <dbReference type="Rhea" id="RHEA:17989"/>
        <dbReference type="Rhea" id="RHEA-COMP:9863"/>
        <dbReference type="Rhea" id="RHEA-COMP:11604"/>
        <dbReference type="ChEBI" id="CHEBI:15378"/>
        <dbReference type="ChEBI" id="CHEBI:29999"/>
        <dbReference type="ChEBI" id="CHEBI:30616"/>
        <dbReference type="ChEBI" id="CHEBI:83421"/>
        <dbReference type="ChEBI" id="CHEBI:456216"/>
        <dbReference type="EC" id="2.7.11.1"/>
    </reaction>
</comment>
<reference evidence="14 15" key="1">
    <citation type="journal article" date="2019" name="Sci. Rep.">
        <title>Nanopore sequencing improves the draft genome of the human pathogenic amoeba Naegleria fowleri.</title>
        <authorList>
            <person name="Liechti N."/>
            <person name="Schurch N."/>
            <person name="Bruggmann R."/>
            <person name="Wittwer M."/>
        </authorList>
    </citation>
    <scope>NUCLEOTIDE SEQUENCE [LARGE SCALE GENOMIC DNA]</scope>
    <source>
        <strain evidence="14 15">ATCC 30894</strain>
    </source>
</reference>
<keyword evidence="6" id="KW-0418">Kinase</keyword>
<evidence type="ECO:0000256" key="7">
    <source>
        <dbReference type="ARBA" id="ARBA00022840"/>
    </source>
</evidence>
<evidence type="ECO:0000256" key="5">
    <source>
        <dbReference type="ARBA" id="ARBA00022741"/>
    </source>
</evidence>
<gene>
    <name evidence="14" type="ORF">FDP41_011419</name>
</gene>
<comment type="caution">
    <text evidence="14">The sequence shown here is derived from an EMBL/GenBank/DDBJ whole genome shotgun (WGS) entry which is preliminary data.</text>
</comment>
<dbReference type="GO" id="GO:0004674">
    <property type="term" value="F:protein serine/threonine kinase activity"/>
    <property type="evidence" value="ECO:0007669"/>
    <property type="project" value="UniProtKB-KW"/>
</dbReference>
<dbReference type="InterPro" id="IPR017441">
    <property type="entry name" value="Protein_kinase_ATP_BS"/>
</dbReference>
<dbReference type="Pfam" id="PF00069">
    <property type="entry name" value="Pkinase"/>
    <property type="match status" value="1"/>
</dbReference>
<evidence type="ECO:0000259" key="12">
    <source>
        <dbReference type="PROSITE" id="PS50011"/>
    </source>
</evidence>
<keyword evidence="15" id="KW-1185">Reference proteome</keyword>
<evidence type="ECO:0000256" key="1">
    <source>
        <dbReference type="ARBA" id="ARBA00012513"/>
    </source>
</evidence>
<evidence type="ECO:0000256" key="9">
    <source>
        <dbReference type="ARBA" id="ARBA00048679"/>
    </source>
</evidence>
<dbReference type="OMA" id="LAHEECI"/>
<dbReference type="EC" id="2.7.11.1" evidence="1"/>
<evidence type="ECO:0000313" key="14">
    <source>
        <dbReference type="EMBL" id="KAF0982489.1"/>
    </source>
</evidence>
<keyword evidence="3" id="KW-0597">Phosphoprotein</keyword>
<evidence type="ECO:0000256" key="4">
    <source>
        <dbReference type="ARBA" id="ARBA00022679"/>
    </source>
</evidence>
<name>A0A6A5CB51_NAEFO</name>
<dbReference type="VEuPathDB" id="AmoebaDB:NF0029940"/>
<feature type="region of interest" description="Disordered" evidence="11">
    <location>
        <begin position="1"/>
        <end position="33"/>
    </location>
</feature>
<dbReference type="VEuPathDB" id="AmoebaDB:FDP41_011419"/>
<dbReference type="PANTHER" id="PTHR24351">
    <property type="entry name" value="RIBOSOMAL PROTEIN S6 KINASE"/>
    <property type="match status" value="1"/>
</dbReference>
<proteinExistence type="predicted"/>
<evidence type="ECO:0000259" key="13">
    <source>
        <dbReference type="PROSITE" id="PS51285"/>
    </source>
</evidence>
<dbReference type="InterPro" id="IPR000719">
    <property type="entry name" value="Prot_kinase_dom"/>
</dbReference>
<feature type="domain" description="AGC-kinase C-terminal" evidence="13">
    <location>
        <begin position="345"/>
        <end position="416"/>
    </location>
</feature>
<dbReference type="SMART" id="SM00220">
    <property type="entry name" value="S_TKc"/>
    <property type="match status" value="1"/>
</dbReference>
<dbReference type="FunFam" id="3.30.200.20:FF:000048">
    <property type="entry name" value="Non-specific serine/threonine protein kinase"/>
    <property type="match status" value="1"/>
</dbReference>
<dbReference type="OrthoDB" id="63267at2759"/>
<dbReference type="EMBL" id="VFQX01000009">
    <property type="protein sequence ID" value="KAF0982489.1"/>
    <property type="molecule type" value="Genomic_DNA"/>
</dbReference>
<dbReference type="CDD" id="cd05123">
    <property type="entry name" value="STKc_AGC"/>
    <property type="match status" value="1"/>
</dbReference>
<dbReference type="Gene3D" id="1.10.510.10">
    <property type="entry name" value="Transferase(Phosphotransferase) domain 1"/>
    <property type="match status" value="1"/>
</dbReference>
<feature type="binding site" evidence="10">
    <location>
        <position position="116"/>
    </location>
    <ligand>
        <name>ATP</name>
        <dbReference type="ChEBI" id="CHEBI:30616"/>
    </ligand>
</feature>
<accession>A0A6A5CB51</accession>
<dbReference type="InterPro" id="IPR000961">
    <property type="entry name" value="AGC-kinase_C"/>
</dbReference>
<comment type="catalytic activity">
    <reaction evidence="8">
        <text>L-threonyl-[protein] + ATP = O-phospho-L-threonyl-[protein] + ADP + H(+)</text>
        <dbReference type="Rhea" id="RHEA:46608"/>
        <dbReference type="Rhea" id="RHEA-COMP:11060"/>
        <dbReference type="Rhea" id="RHEA-COMP:11605"/>
        <dbReference type="ChEBI" id="CHEBI:15378"/>
        <dbReference type="ChEBI" id="CHEBI:30013"/>
        <dbReference type="ChEBI" id="CHEBI:30616"/>
        <dbReference type="ChEBI" id="CHEBI:61977"/>
        <dbReference type="ChEBI" id="CHEBI:456216"/>
        <dbReference type="EC" id="2.7.11.1"/>
    </reaction>
</comment>